<dbReference type="EMBL" id="FNWV01000005">
    <property type="protein sequence ID" value="SEH59803.1"/>
    <property type="molecule type" value="Genomic_DNA"/>
</dbReference>
<organism evidence="2 3">
    <name type="scientific">Ruminococcus flavefaciens</name>
    <dbReference type="NCBI Taxonomy" id="1265"/>
    <lineage>
        <taxon>Bacteria</taxon>
        <taxon>Bacillati</taxon>
        <taxon>Bacillota</taxon>
        <taxon>Clostridia</taxon>
        <taxon>Eubacteriales</taxon>
        <taxon>Oscillospiraceae</taxon>
        <taxon>Ruminococcus</taxon>
    </lineage>
</organism>
<dbReference type="Proteomes" id="UP000183190">
    <property type="component" value="Unassembled WGS sequence"/>
</dbReference>
<evidence type="ECO:0000313" key="3">
    <source>
        <dbReference type="Proteomes" id="UP000183190"/>
    </source>
</evidence>
<feature type="region of interest" description="Disordered" evidence="1">
    <location>
        <begin position="1"/>
        <end position="22"/>
    </location>
</feature>
<gene>
    <name evidence="2" type="ORF">SAMN02910265_01621</name>
</gene>
<accession>A0A1H6JGB0</accession>
<reference evidence="2 3" key="1">
    <citation type="submission" date="2016-10" db="EMBL/GenBank/DDBJ databases">
        <authorList>
            <person name="de Groot N.N."/>
        </authorList>
    </citation>
    <scope>NUCLEOTIDE SEQUENCE [LARGE SCALE GENOMIC DNA]</scope>
    <source>
        <strain evidence="2 3">YAD2003</strain>
    </source>
</reference>
<evidence type="ECO:0000313" key="2">
    <source>
        <dbReference type="EMBL" id="SEH59803.1"/>
    </source>
</evidence>
<name>A0A1H6JGB0_RUMFL</name>
<evidence type="ECO:0000256" key="1">
    <source>
        <dbReference type="SAM" id="MobiDB-lite"/>
    </source>
</evidence>
<dbReference type="AlphaFoldDB" id="A0A1H6JGB0"/>
<proteinExistence type="predicted"/>
<protein>
    <submittedName>
        <fullName evidence="2">Uncharacterized protein</fullName>
    </submittedName>
</protein>
<sequence>MQTEIAKLREENSELQKSKETEQRFVRHEQPYLTLEGDNQKICYCAVCWGKDEKMIQMDRINWDKGQIKLYCSVCENHCIECEQ</sequence>